<gene>
    <name evidence="1" type="ORF">NUW54_g5140</name>
</gene>
<evidence type="ECO:0000313" key="1">
    <source>
        <dbReference type="EMBL" id="KAJ3003756.1"/>
    </source>
</evidence>
<accession>A0ACC1PVY8</accession>
<protein>
    <submittedName>
        <fullName evidence="1">Uncharacterized protein</fullName>
    </submittedName>
</protein>
<comment type="caution">
    <text evidence="1">The sequence shown here is derived from an EMBL/GenBank/DDBJ whole genome shotgun (WGS) entry which is preliminary data.</text>
</comment>
<reference evidence="1" key="1">
    <citation type="submission" date="2022-08" db="EMBL/GenBank/DDBJ databases">
        <title>Genome Sequence of Pycnoporus sanguineus.</title>
        <authorList>
            <person name="Buettner E."/>
        </authorList>
    </citation>
    <scope>NUCLEOTIDE SEQUENCE</scope>
    <source>
        <strain evidence="1">CG-C14</strain>
    </source>
</reference>
<keyword evidence="2" id="KW-1185">Reference proteome</keyword>
<organism evidence="1 2">
    <name type="scientific">Trametes sanguinea</name>
    <dbReference type="NCBI Taxonomy" id="158606"/>
    <lineage>
        <taxon>Eukaryota</taxon>
        <taxon>Fungi</taxon>
        <taxon>Dikarya</taxon>
        <taxon>Basidiomycota</taxon>
        <taxon>Agaricomycotina</taxon>
        <taxon>Agaricomycetes</taxon>
        <taxon>Polyporales</taxon>
        <taxon>Polyporaceae</taxon>
        <taxon>Trametes</taxon>
    </lineage>
</organism>
<dbReference type="Proteomes" id="UP001144978">
    <property type="component" value="Unassembled WGS sequence"/>
</dbReference>
<name>A0ACC1PVY8_9APHY</name>
<dbReference type="EMBL" id="JANSHE010001236">
    <property type="protein sequence ID" value="KAJ3003756.1"/>
    <property type="molecule type" value="Genomic_DNA"/>
</dbReference>
<proteinExistence type="predicted"/>
<sequence length="116" mass="12201">MQFKPPALLAAITGSLVASSSLSVAGQLVINTPDEAVQCVPTVIDWAGAPGMFMHYSAVALLIRSMPPVLCKGPFTLDSFTWQTNVRAGTQVSLRLNDAAGDVAQSAPFVIKDGRK</sequence>
<evidence type="ECO:0000313" key="2">
    <source>
        <dbReference type="Proteomes" id="UP001144978"/>
    </source>
</evidence>